<protein>
    <submittedName>
        <fullName evidence="5">Enoyl-CoA hydratase/carnithine racemase</fullName>
    </submittedName>
</protein>
<dbReference type="InterPro" id="IPR029045">
    <property type="entry name" value="ClpP/crotonase-like_dom_sf"/>
</dbReference>
<dbReference type="InterPro" id="IPR018376">
    <property type="entry name" value="Enoyl-CoA_hyd/isom_CS"/>
</dbReference>
<sequence length="248" mass="26025">MSSLVVEDREHIRILTLSRPERRNAIDQGLAEELSAAFDAIEADRSVRAVILTGGPSFFCAGTDLASEAPPRTEAGGPYGFLARVRRTPLIAAVEGFAFGGGFECVLASDLVVAAQDARFAAPEVKRGVVANTGALFRAGVRLPFNVATEMLLTGDPLGAERAHEVGFVNVLTAPGGTLDAALDLAGRVGANSPDAVSISLGAVAQEAAQREEGGWRLTAQAEVEIAQSPNRAEGVTAFFEKRPPRWS</sequence>
<keyword evidence="2" id="KW-0443">Lipid metabolism</keyword>
<dbReference type="SUPFAM" id="SSF52096">
    <property type="entry name" value="ClpP/crotonase"/>
    <property type="match status" value="1"/>
</dbReference>
<organism evidence="5 6">
    <name type="scientific">Nocardioides daedukensis</name>
    <dbReference type="NCBI Taxonomy" id="634462"/>
    <lineage>
        <taxon>Bacteria</taxon>
        <taxon>Bacillati</taxon>
        <taxon>Actinomycetota</taxon>
        <taxon>Actinomycetes</taxon>
        <taxon>Propionibacteriales</taxon>
        <taxon>Nocardioidaceae</taxon>
        <taxon>Nocardioides</taxon>
    </lineage>
</organism>
<dbReference type="Proteomes" id="UP000540656">
    <property type="component" value="Unassembled WGS sequence"/>
</dbReference>
<evidence type="ECO:0000256" key="3">
    <source>
        <dbReference type="ARBA" id="ARBA00023239"/>
    </source>
</evidence>
<proteinExistence type="inferred from homology"/>
<reference evidence="5 6" key="1">
    <citation type="submission" date="2020-07" db="EMBL/GenBank/DDBJ databases">
        <title>Sequencing the genomes of 1000 actinobacteria strains.</title>
        <authorList>
            <person name="Klenk H.-P."/>
        </authorList>
    </citation>
    <scope>NUCLEOTIDE SEQUENCE [LARGE SCALE GENOMIC DNA]</scope>
    <source>
        <strain evidence="5 6">DSM 23819</strain>
    </source>
</reference>
<name>A0A7Y9S4C9_9ACTN</name>
<dbReference type="Pfam" id="PF00378">
    <property type="entry name" value="ECH_1"/>
    <property type="match status" value="1"/>
</dbReference>
<dbReference type="RefSeq" id="WP_179502879.1">
    <property type="nucleotide sequence ID" value="NZ_JACCAA010000001.1"/>
</dbReference>
<gene>
    <name evidence="5" type="ORF">BJ980_002796</name>
</gene>
<dbReference type="PANTHER" id="PTHR11941:SF169">
    <property type="entry name" value="(7AS)-7A-METHYL-1,5-DIOXO-2,3,5,6,7,7A-HEXAHYDRO-1H-INDENE-CARBOXYL-COA HYDROLASE"/>
    <property type="match status" value="1"/>
</dbReference>
<dbReference type="Gene3D" id="1.10.12.10">
    <property type="entry name" value="Lyase 2-enoyl-coa Hydratase, Chain A, domain 2"/>
    <property type="match status" value="1"/>
</dbReference>
<evidence type="ECO:0000256" key="2">
    <source>
        <dbReference type="ARBA" id="ARBA00023098"/>
    </source>
</evidence>
<comment type="similarity">
    <text evidence="1 4">Belongs to the enoyl-CoA hydratase/isomerase family.</text>
</comment>
<dbReference type="Gene3D" id="3.90.226.10">
    <property type="entry name" value="2-enoyl-CoA Hydratase, Chain A, domain 1"/>
    <property type="match status" value="1"/>
</dbReference>
<dbReference type="InterPro" id="IPR014748">
    <property type="entry name" value="Enoyl-CoA_hydra_C"/>
</dbReference>
<evidence type="ECO:0000256" key="4">
    <source>
        <dbReference type="RuleBase" id="RU003707"/>
    </source>
</evidence>
<dbReference type="AlphaFoldDB" id="A0A7Y9S4C9"/>
<dbReference type="CDD" id="cd06558">
    <property type="entry name" value="crotonase-like"/>
    <property type="match status" value="1"/>
</dbReference>
<keyword evidence="3" id="KW-0456">Lyase</keyword>
<evidence type="ECO:0000313" key="5">
    <source>
        <dbReference type="EMBL" id="NYG59873.1"/>
    </source>
</evidence>
<accession>A0A7Y9S4C9</accession>
<dbReference type="PROSITE" id="PS00166">
    <property type="entry name" value="ENOYL_COA_HYDRATASE"/>
    <property type="match status" value="1"/>
</dbReference>
<dbReference type="PANTHER" id="PTHR11941">
    <property type="entry name" value="ENOYL-COA HYDRATASE-RELATED"/>
    <property type="match status" value="1"/>
</dbReference>
<dbReference type="EMBL" id="JACCAA010000001">
    <property type="protein sequence ID" value="NYG59873.1"/>
    <property type="molecule type" value="Genomic_DNA"/>
</dbReference>
<keyword evidence="6" id="KW-1185">Reference proteome</keyword>
<dbReference type="GO" id="GO:0006635">
    <property type="term" value="P:fatty acid beta-oxidation"/>
    <property type="evidence" value="ECO:0007669"/>
    <property type="project" value="TreeGrafter"/>
</dbReference>
<dbReference type="GO" id="GO:0016829">
    <property type="term" value="F:lyase activity"/>
    <property type="evidence" value="ECO:0007669"/>
    <property type="project" value="UniProtKB-KW"/>
</dbReference>
<evidence type="ECO:0000256" key="1">
    <source>
        <dbReference type="ARBA" id="ARBA00005254"/>
    </source>
</evidence>
<comment type="caution">
    <text evidence="5">The sequence shown here is derived from an EMBL/GenBank/DDBJ whole genome shotgun (WGS) entry which is preliminary data.</text>
</comment>
<dbReference type="InterPro" id="IPR001753">
    <property type="entry name" value="Enoyl-CoA_hydra/iso"/>
</dbReference>
<evidence type="ECO:0000313" key="6">
    <source>
        <dbReference type="Proteomes" id="UP000540656"/>
    </source>
</evidence>